<evidence type="ECO:0000313" key="2">
    <source>
        <dbReference type="EMBL" id="MBB4693628.1"/>
    </source>
</evidence>
<name>A0A7W7CS34_9ACTN</name>
<keyword evidence="3" id="KW-1185">Reference proteome</keyword>
<protein>
    <submittedName>
        <fullName evidence="2">Uncharacterized protein YbjT (DUF2867 family)</fullName>
    </submittedName>
</protein>
<dbReference type="Gene3D" id="3.40.50.720">
    <property type="entry name" value="NAD(P)-binding Rossmann-like Domain"/>
    <property type="match status" value="1"/>
</dbReference>
<proteinExistence type="predicted"/>
<dbReference type="PANTHER" id="PTHR43162">
    <property type="match status" value="1"/>
</dbReference>
<dbReference type="AlphaFoldDB" id="A0A7W7CS34"/>
<dbReference type="Pfam" id="PF13460">
    <property type="entry name" value="NAD_binding_10"/>
    <property type="match status" value="1"/>
</dbReference>
<comment type="caution">
    <text evidence="2">The sequence shown here is derived from an EMBL/GenBank/DDBJ whole genome shotgun (WGS) entry which is preliminary data.</text>
</comment>
<gene>
    <name evidence="2" type="ORF">BKA14_003776</name>
</gene>
<feature type="domain" description="NAD(P)-binding" evidence="1">
    <location>
        <begin position="6"/>
        <end position="177"/>
    </location>
</feature>
<evidence type="ECO:0000259" key="1">
    <source>
        <dbReference type="Pfam" id="PF13460"/>
    </source>
</evidence>
<sequence>MIVVTGATGNVGRTLVSLLAESGAEVTAVSRGRRPIAVPDGVHHHRADLAQPQSLRPALAGAEAMYLLVEGAGAHLDTAAILRVAKEAGVKRVVLQSSQAAGTRPDSVSHAPLRAIEDLVREAGPEWTILRPGGFASNAFAWAASMRAAGTVAAPFGDVGLPVIDPDDIAAVAATVLPGGHEGRTYELTGPALSTPRQRVADLAAVLGRPINFVDQTPEQAREQMLQFMPPPVVEGTLAILGAPTAREQRISPDVAAVLGRPPRTFAEWAARHVRQLSPN</sequence>
<dbReference type="SUPFAM" id="SSF51735">
    <property type="entry name" value="NAD(P)-binding Rossmann-fold domains"/>
    <property type="match status" value="1"/>
</dbReference>
<evidence type="ECO:0000313" key="3">
    <source>
        <dbReference type="Proteomes" id="UP000542742"/>
    </source>
</evidence>
<dbReference type="InterPro" id="IPR016040">
    <property type="entry name" value="NAD(P)-bd_dom"/>
</dbReference>
<organism evidence="2 3">
    <name type="scientific">Paractinoplanes abujensis</name>
    <dbReference type="NCBI Taxonomy" id="882441"/>
    <lineage>
        <taxon>Bacteria</taxon>
        <taxon>Bacillati</taxon>
        <taxon>Actinomycetota</taxon>
        <taxon>Actinomycetes</taxon>
        <taxon>Micromonosporales</taxon>
        <taxon>Micromonosporaceae</taxon>
        <taxon>Paractinoplanes</taxon>
    </lineage>
</organism>
<dbReference type="PANTHER" id="PTHR43162:SF1">
    <property type="entry name" value="PRESTALK A DIFFERENTIATION PROTEIN A"/>
    <property type="match status" value="1"/>
</dbReference>
<dbReference type="Proteomes" id="UP000542742">
    <property type="component" value="Unassembled WGS sequence"/>
</dbReference>
<dbReference type="InterPro" id="IPR051604">
    <property type="entry name" value="Ergot_Alk_Oxidoreductase"/>
</dbReference>
<dbReference type="EMBL" id="JACHMF010000001">
    <property type="protein sequence ID" value="MBB4693628.1"/>
    <property type="molecule type" value="Genomic_DNA"/>
</dbReference>
<dbReference type="RefSeq" id="WP_184952220.1">
    <property type="nucleotide sequence ID" value="NZ_BOMC01000056.1"/>
</dbReference>
<dbReference type="Gene3D" id="3.90.25.10">
    <property type="entry name" value="UDP-galactose 4-epimerase, domain 1"/>
    <property type="match status" value="1"/>
</dbReference>
<reference evidence="2 3" key="1">
    <citation type="submission" date="2020-08" db="EMBL/GenBank/DDBJ databases">
        <title>Sequencing the genomes of 1000 actinobacteria strains.</title>
        <authorList>
            <person name="Klenk H.-P."/>
        </authorList>
    </citation>
    <scope>NUCLEOTIDE SEQUENCE [LARGE SCALE GENOMIC DNA]</scope>
    <source>
        <strain evidence="2 3">DSM 45518</strain>
    </source>
</reference>
<accession>A0A7W7CS34</accession>
<dbReference type="InterPro" id="IPR036291">
    <property type="entry name" value="NAD(P)-bd_dom_sf"/>
</dbReference>